<accession>A0A4T0X6T7</accession>
<dbReference type="Proteomes" id="UP000307173">
    <property type="component" value="Unassembled WGS sequence"/>
</dbReference>
<evidence type="ECO:0000256" key="1">
    <source>
        <dbReference type="SAM" id="Coils"/>
    </source>
</evidence>
<proteinExistence type="predicted"/>
<evidence type="ECO:0008006" key="6">
    <source>
        <dbReference type="Google" id="ProtNLM"/>
    </source>
</evidence>
<reference evidence="4 5" key="1">
    <citation type="journal article" date="2019" name="Front. Genet.">
        <title>Whole-Genome Sequencing of the Opportunistic Yeast Pathogen Candida inconspicua Uncovers Its Hybrid Origin.</title>
        <authorList>
            <person name="Mixao V."/>
            <person name="Hansen A.P."/>
            <person name="Saus E."/>
            <person name="Boekhout T."/>
            <person name="Lass-Florl C."/>
            <person name="Gabaldon T."/>
        </authorList>
    </citation>
    <scope>NUCLEOTIDE SEQUENCE [LARGE SCALE GENOMIC DNA]</scope>
    <source>
        <strain evidence="4 5">CBS 180</strain>
    </source>
</reference>
<gene>
    <name evidence="4" type="ORF">CANINC_000307</name>
</gene>
<dbReference type="AlphaFoldDB" id="A0A4T0X6T7"/>
<keyword evidence="3" id="KW-0472">Membrane</keyword>
<organism evidence="4 5">
    <name type="scientific">Pichia inconspicua</name>
    <dbReference type="NCBI Taxonomy" id="52247"/>
    <lineage>
        <taxon>Eukaryota</taxon>
        <taxon>Fungi</taxon>
        <taxon>Dikarya</taxon>
        <taxon>Ascomycota</taxon>
        <taxon>Saccharomycotina</taxon>
        <taxon>Pichiomycetes</taxon>
        <taxon>Pichiales</taxon>
        <taxon>Pichiaceae</taxon>
        <taxon>Pichia</taxon>
    </lineage>
</organism>
<feature type="region of interest" description="Disordered" evidence="2">
    <location>
        <begin position="353"/>
        <end position="375"/>
    </location>
</feature>
<sequence length="846" mass="97430">MVMSLANSNAEDSNLQKVVSESENPAFDSDPAQNSGDVPEYVNGMKDNLRNKIETTMSSLPSYPLLDTFSLLTIFTIIPYFMSVIILLLYLFMGNPNCIEIIVSFFVNHKLNRKSSYRNTSAKPNTETFSTIKVITYVLLDATTTGVLFRSIPSAIPYIILLSKGFIASNLTSLRYRYFFDATMSCLLLISLENITLYAIRHFEIFRTDSIFTSHSSLSSLDYLYPAYLNKPSKLTRLFVYNLTFHAIHPDSFLMADIEYAIQFLNATLSLYVILHNINPILRKNNTLNKIYTLFESIIIPESDEKSNDSNSSIECKNTVMEIPTLANDTFHVPQEVSNSVPPSLLIYEDLDSSSSSNDLNQNFSIDDEPDLDVNDPDITDESINLKSSIIDNLGPGAFPPRYQALNINDVSSAIFVVSQNFETFCKLIWFSSSEISPVVTPTNTQIESKTLSLQQLSAVSAYPRSRNFSKKNLFKPKVTTEKKSRIDILKFQQPLWTFLNAARTMFMTLDYYSGDYYSHTAIIPTKETVKNYNKKTLPSSQCYIWYTGESILVFELHNISLEQLLIRVNGVIWEHVTSYSTNRREMIIISGLSPLIQYDVEFVKITLSGELIHLTTATVSTIFKDKVLTGSYITSPLKTLQESVQYNLTLVDNEVEKLKNSKAAWKKELQQIKSDIENLTNRINTSDESRQYKKLDNLRVTVSKIDKETQELRQKLEYYSNELDTVEENYKDTQREYENELRKFDKFQKDRQIKFKEHENRIKELSTEKNQLLVKKEKVISKRLRIHHDVELLENEIETMKKTEVALRTEKRKIRSLKREEKYNLLVKDINQFEQQLKAKSMNGL</sequence>
<protein>
    <recommendedName>
        <fullName evidence="6">Ubiquitination network signaling protein acrB</fullName>
    </recommendedName>
</protein>
<feature type="coiled-coil region" evidence="1">
    <location>
        <begin position="649"/>
        <end position="821"/>
    </location>
</feature>
<keyword evidence="5" id="KW-1185">Reference proteome</keyword>
<feature type="compositionally biased region" description="Polar residues" evidence="2">
    <location>
        <begin position="1"/>
        <end position="23"/>
    </location>
</feature>
<evidence type="ECO:0000313" key="4">
    <source>
        <dbReference type="EMBL" id="TID31063.1"/>
    </source>
</evidence>
<evidence type="ECO:0000313" key="5">
    <source>
        <dbReference type="Proteomes" id="UP000307173"/>
    </source>
</evidence>
<evidence type="ECO:0000256" key="2">
    <source>
        <dbReference type="SAM" id="MobiDB-lite"/>
    </source>
</evidence>
<dbReference type="OrthoDB" id="4158994at2759"/>
<keyword evidence="3" id="KW-0812">Transmembrane</keyword>
<keyword evidence="1" id="KW-0175">Coiled coil</keyword>
<feature type="compositionally biased region" description="Acidic residues" evidence="2">
    <location>
        <begin position="366"/>
        <end position="375"/>
    </location>
</feature>
<feature type="compositionally biased region" description="Low complexity" evidence="2">
    <location>
        <begin position="353"/>
        <end position="365"/>
    </location>
</feature>
<feature type="transmembrane region" description="Helical" evidence="3">
    <location>
        <begin position="178"/>
        <end position="200"/>
    </location>
</feature>
<name>A0A4T0X6T7_9ASCO</name>
<keyword evidence="3" id="KW-1133">Transmembrane helix</keyword>
<evidence type="ECO:0000256" key="3">
    <source>
        <dbReference type="SAM" id="Phobius"/>
    </source>
</evidence>
<feature type="region of interest" description="Disordered" evidence="2">
    <location>
        <begin position="1"/>
        <end position="40"/>
    </location>
</feature>
<dbReference type="EMBL" id="SELW01000049">
    <property type="protein sequence ID" value="TID31063.1"/>
    <property type="molecule type" value="Genomic_DNA"/>
</dbReference>
<comment type="caution">
    <text evidence="4">The sequence shown here is derived from an EMBL/GenBank/DDBJ whole genome shotgun (WGS) entry which is preliminary data.</text>
</comment>
<feature type="transmembrane region" description="Helical" evidence="3">
    <location>
        <begin position="69"/>
        <end position="92"/>
    </location>
</feature>